<dbReference type="InterPro" id="IPR011330">
    <property type="entry name" value="Glyco_hydro/deAcase_b/a-brl"/>
</dbReference>
<feature type="region of interest" description="Disordered" evidence="3">
    <location>
        <begin position="501"/>
        <end position="520"/>
    </location>
</feature>
<dbReference type="Gene3D" id="3.20.20.370">
    <property type="entry name" value="Glycoside hydrolase/deacetylase"/>
    <property type="match status" value="1"/>
</dbReference>
<dbReference type="PROSITE" id="PS51677">
    <property type="entry name" value="NODB"/>
    <property type="match status" value="1"/>
</dbReference>
<dbReference type="Pfam" id="PF01522">
    <property type="entry name" value="Polysacc_deac_1"/>
    <property type="match status" value="1"/>
</dbReference>
<dbReference type="GO" id="GO:0016020">
    <property type="term" value="C:membrane"/>
    <property type="evidence" value="ECO:0007669"/>
    <property type="project" value="TreeGrafter"/>
</dbReference>
<comment type="caution">
    <text evidence="5">The sequence shown here is derived from an EMBL/GenBank/DDBJ whole genome shotgun (WGS) entry which is preliminary data.</text>
</comment>
<gene>
    <name evidence="5" type="ORF">HGB44_08180</name>
</gene>
<keyword evidence="1" id="KW-0479">Metal-binding</keyword>
<dbReference type="PANTHER" id="PTHR10587">
    <property type="entry name" value="GLYCOSYL TRANSFERASE-RELATED"/>
    <property type="match status" value="1"/>
</dbReference>
<keyword evidence="6" id="KW-1185">Reference proteome</keyword>
<dbReference type="AlphaFoldDB" id="A0A7X6MB69"/>
<evidence type="ECO:0000256" key="2">
    <source>
        <dbReference type="ARBA" id="ARBA00022801"/>
    </source>
</evidence>
<evidence type="ECO:0000256" key="3">
    <source>
        <dbReference type="SAM" id="MobiDB-lite"/>
    </source>
</evidence>
<evidence type="ECO:0000313" key="6">
    <source>
        <dbReference type="Proteomes" id="UP000553209"/>
    </source>
</evidence>
<dbReference type="RefSeq" id="WP_061078391.1">
    <property type="nucleotide sequence ID" value="NZ_JAAXPG010000006.1"/>
</dbReference>
<dbReference type="PANTHER" id="PTHR10587:SF133">
    <property type="entry name" value="CHITIN DEACETYLASE 1-RELATED"/>
    <property type="match status" value="1"/>
</dbReference>
<keyword evidence="2" id="KW-0378">Hydrolase</keyword>
<dbReference type="InterPro" id="IPR002509">
    <property type="entry name" value="NODB_dom"/>
</dbReference>
<evidence type="ECO:0000313" key="5">
    <source>
        <dbReference type="EMBL" id="NKY97649.1"/>
    </source>
</evidence>
<dbReference type="EMBL" id="JAAXPG010000006">
    <property type="protein sequence ID" value="NKY97649.1"/>
    <property type="molecule type" value="Genomic_DNA"/>
</dbReference>
<dbReference type="Proteomes" id="UP000553209">
    <property type="component" value="Unassembled WGS sequence"/>
</dbReference>
<dbReference type="InterPro" id="IPR050248">
    <property type="entry name" value="Polysacc_deacetylase_ArnD"/>
</dbReference>
<sequence>MSSTRVHPNEAAPCPGAGGDRPWGRRARWSGAALVALVVLPLAACSTEGIVSGGGEDPELITVVVEEPGDGVTEWRGDASDFGDHPYKPEGLAVDVAYPVFAGADAFAEELAARVDQEVRDYRGASRDPVSLGVDWEVVAAGNGVLGVRLVRTEEDFHGLRQGYGTYWYDVSTGHTAYSTELLADDAALRELNGIVRASFADEEAVDAQGLHPVRRTYDSMGFNADGDLVVEFDDGHLSPVVEGHPPSSEPGRMVAVVPAEEAAPLLSDLGERAREASMAEEPVLTVEAPAGEPPTEPRVPGVVSAGDPDLDCAEAKCIALTFDDGPVATTPELLDLLAEEEVAATFFLNGNPALTRPGVTRQIYAEGHEIGSHNHLHEHMPEAFEGEELAHQVAAVSAMVRRQTGHTVELFRPPFGDSSPEVLEEIGRQGMAEILWSQDSEDWTDMSRDEVVESVVDGARPGGVVLLHDTLEPTLAAVPEIIERLRADGYEFATVSQVYDGPEAGKSYPPEGLSAPAGS</sequence>
<feature type="domain" description="NodB homology" evidence="4">
    <location>
        <begin position="317"/>
        <end position="494"/>
    </location>
</feature>
<dbReference type="GO" id="GO:0005975">
    <property type="term" value="P:carbohydrate metabolic process"/>
    <property type="evidence" value="ECO:0007669"/>
    <property type="project" value="InterPro"/>
</dbReference>
<dbReference type="SUPFAM" id="SSF88713">
    <property type="entry name" value="Glycoside hydrolase/deacetylase"/>
    <property type="match status" value="1"/>
</dbReference>
<dbReference type="GO" id="GO:0046872">
    <property type="term" value="F:metal ion binding"/>
    <property type="evidence" value="ECO:0007669"/>
    <property type="project" value="UniProtKB-KW"/>
</dbReference>
<evidence type="ECO:0000256" key="1">
    <source>
        <dbReference type="ARBA" id="ARBA00022723"/>
    </source>
</evidence>
<organism evidence="5 6">
    <name type="scientific">Nocardiopsis alborubida</name>
    <dbReference type="NCBI Taxonomy" id="146802"/>
    <lineage>
        <taxon>Bacteria</taxon>
        <taxon>Bacillati</taxon>
        <taxon>Actinomycetota</taxon>
        <taxon>Actinomycetes</taxon>
        <taxon>Streptosporangiales</taxon>
        <taxon>Nocardiopsidaceae</taxon>
        <taxon>Nocardiopsis</taxon>
    </lineage>
</organism>
<feature type="region of interest" description="Disordered" evidence="3">
    <location>
        <begin position="1"/>
        <end position="21"/>
    </location>
</feature>
<evidence type="ECO:0000259" key="4">
    <source>
        <dbReference type="PROSITE" id="PS51677"/>
    </source>
</evidence>
<dbReference type="GO" id="GO:0016810">
    <property type="term" value="F:hydrolase activity, acting on carbon-nitrogen (but not peptide) bonds"/>
    <property type="evidence" value="ECO:0007669"/>
    <property type="project" value="InterPro"/>
</dbReference>
<dbReference type="CDD" id="cd10917">
    <property type="entry name" value="CE4_NodB_like_6s_7s"/>
    <property type="match status" value="1"/>
</dbReference>
<accession>A0A7X6MB69</accession>
<reference evidence="5 6" key="1">
    <citation type="submission" date="2020-04" db="EMBL/GenBank/DDBJ databases">
        <title>MicrobeNet Type strains.</title>
        <authorList>
            <person name="Nicholson A.C."/>
        </authorList>
    </citation>
    <scope>NUCLEOTIDE SEQUENCE [LARGE SCALE GENOMIC DNA]</scope>
    <source>
        <strain evidence="5 6">ATCC 23612</strain>
    </source>
</reference>
<proteinExistence type="predicted"/>
<name>A0A7X6MB69_9ACTN</name>
<protein>
    <submittedName>
        <fullName evidence="5">Polysaccharide deacetylase family protein</fullName>
    </submittedName>
</protein>